<dbReference type="PANTHER" id="PTHR35336">
    <property type="entry name" value="ADENOSYLCOBINAMIDE AMIDOHYDROLASE"/>
    <property type="match status" value="1"/>
</dbReference>
<dbReference type="EMBL" id="JAFHAP010000005">
    <property type="protein sequence ID" value="MBN2908932.1"/>
    <property type="molecule type" value="Genomic_DNA"/>
</dbReference>
<dbReference type="InterPro" id="IPR052209">
    <property type="entry name" value="CbiZ"/>
</dbReference>
<organism evidence="1 2">
    <name type="scientific">Polycladomyces zharkentensis</name>
    <dbReference type="NCBI Taxonomy" id="2807616"/>
    <lineage>
        <taxon>Bacteria</taxon>
        <taxon>Bacillati</taxon>
        <taxon>Bacillota</taxon>
        <taxon>Bacilli</taxon>
        <taxon>Bacillales</taxon>
        <taxon>Thermoactinomycetaceae</taxon>
        <taxon>Polycladomyces</taxon>
    </lineage>
</organism>
<evidence type="ECO:0000313" key="1">
    <source>
        <dbReference type="EMBL" id="MBN2908932.1"/>
    </source>
</evidence>
<dbReference type="Pfam" id="PF01955">
    <property type="entry name" value="CbiZ"/>
    <property type="match status" value="1"/>
</dbReference>
<dbReference type="RefSeq" id="WP_205493487.1">
    <property type="nucleotide sequence ID" value="NZ_JAFHAP010000005.1"/>
</dbReference>
<proteinExistence type="predicted"/>
<dbReference type="InterPro" id="IPR002808">
    <property type="entry name" value="AdoCbi_amidolase"/>
</dbReference>
<accession>A0ABS2WHA1</accession>
<keyword evidence="2" id="KW-1185">Reference proteome</keyword>
<sequence length="227" mass="24147">MHSTQIRQWTENGVSYRIGADYVAVRMEREWCVLSNAPVNGGWRRTNHLVNRHVPKGYCEADPIRETKEWMADHGFDAERTVTLLTAAWTDRAAVVKRSETGVTVTAVVTAGVSNAARAGKPGTVYTDVPSPGTINILLLVDGRLTEAAMVNAVITATEAKTAALQVLGVTDRDGDQATGTTTDVVAVAVSQRIVDGVVHHYAGLATPLGQAVGQAVYRAVIEALGG</sequence>
<reference evidence="1" key="1">
    <citation type="journal article" date="2024" name="Int. J. Syst. Evol. Microbiol.">
        <title>Polycladomyces zharkentensis sp. nov., a novel thermophilic cellulose- and starch-degrading member of the Bacillota from a geothermal aquifer in Kazakhstan.</title>
        <authorList>
            <person name="Mashzhan A."/>
            <person name="Kistaubayeva A."/>
            <person name="Javier-Lopez R."/>
            <person name="Bissenova U."/>
            <person name="Bissenbay A."/>
            <person name="Birkeland N.K."/>
        </authorList>
    </citation>
    <scope>NUCLEOTIDE SEQUENCE</scope>
    <source>
        <strain evidence="1">ZKZ2T</strain>
    </source>
</reference>
<protein>
    <submittedName>
        <fullName evidence="1">Adenosylcobinamide amidohydrolase</fullName>
    </submittedName>
</protein>
<name>A0ABS2WHA1_9BACL</name>
<comment type="caution">
    <text evidence="1">The sequence shown here is derived from an EMBL/GenBank/DDBJ whole genome shotgun (WGS) entry which is preliminary data.</text>
</comment>
<dbReference type="PANTHER" id="PTHR35336:SF5">
    <property type="entry name" value="ADENOSYLCOBINAMIDE AMIDOHYDROLASE"/>
    <property type="match status" value="1"/>
</dbReference>
<dbReference type="Proteomes" id="UP001177120">
    <property type="component" value="Unassembled WGS sequence"/>
</dbReference>
<evidence type="ECO:0000313" key="2">
    <source>
        <dbReference type="Proteomes" id="UP001177120"/>
    </source>
</evidence>
<gene>
    <name evidence="1" type="ORF">JQC72_05260</name>
</gene>